<organism evidence="2 3">
    <name type="scientific">Mugilogobius chulae</name>
    <name type="common">yellowstripe goby</name>
    <dbReference type="NCBI Taxonomy" id="88201"/>
    <lineage>
        <taxon>Eukaryota</taxon>
        <taxon>Metazoa</taxon>
        <taxon>Chordata</taxon>
        <taxon>Craniata</taxon>
        <taxon>Vertebrata</taxon>
        <taxon>Euteleostomi</taxon>
        <taxon>Actinopterygii</taxon>
        <taxon>Neopterygii</taxon>
        <taxon>Teleostei</taxon>
        <taxon>Neoteleostei</taxon>
        <taxon>Acanthomorphata</taxon>
        <taxon>Gobiaria</taxon>
        <taxon>Gobiiformes</taxon>
        <taxon>Gobioidei</taxon>
        <taxon>Gobiidae</taxon>
        <taxon>Gobionellinae</taxon>
        <taxon>Mugilogobius</taxon>
    </lineage>
</organism>
<evidence type="ECO:0000313" key="2">
    <source>
        <dbReference type="EMBL" id="KAK7905028.1"/>
    </source>
</evidence>
<feature type="region of interest" description="Disordered" evidence="1">
    <location>
        <begin position="206"/>
        <end position="299"/>
    </location>
</feature>
<gene>
    <name evidence="2" type="ORF">WMY93_017635</name>
</gene>
<dbReference type="Proteomes" id="UP001460270">
    <property type="component" value="Unassembled WGS sequence"/>
</dbReference>
<dbReference type="EMBL" id="JBBPFD010000012">
    <property type="protein sequence ID" value="KAK7905028.1"/>
    <property type="molecule type" value="Genomic_DNA"/>
</dbReference>
<protein>
    <submittedName>
        <fullName evidence="2">Uncharacterized protein</fullName>
    </submittedName>
</protein>
<evidence type="ECO:0000313" key="3">
    <source>
        <dbReference type="Proteomes" id="UP001460270"/>
    </source>
</evidence>
<comment type="caution">
    <text evidence="2">The sequence shown here is derived from an EMBL/GenBank/DDBJ whole genome shotgun (WGS) entry which is preliminary data.</text>
</comment>
<dbReference type="AlphaFoldDB" id="A0AAW0NRK2"/>
<dbReference type="GO" id="GO:0071565">
    <property type="term" value="C:nBAF complex"/>
    <property type="evidence" value="ECO:0007669"/>
    <property type="project" value="TreeGrafter"/>
</dbReference>
<dbReference type="GO" id="GO:0031491">
    <property type="term" value="F:nucleosome binding"/>
    <property type="evidence" value="ECO:0007669"/>
    <property type="project" value="TreeGrafter"/>
</dbReference>
<keyword evidence="3" id="KW-1185">Reference proteome</keyword>
<name>A0AAW0NRK2_9GOBI</name>
<dbReference type="GO" id="GO:0045893">
    <property type="term" value="P:positive regulation of DNA-templated transcription"/>
    <property type="evidence" value="ECO:0007669"/>
    <property type="project" value="TreeGrafter"/>
</dbReference>
<accession>A0AAW0NRK2</accession>
<reference evidence="3" key="1">
    <citation type="submission" date="2024-04" db="EMBL/GenBank/DDBJ databases">
        <title>Salinicola lusitanus LLJ914,a marine bacterium isolated from the Okinawa Trough.</title>
        <authorList>
            <person name="Li J."/>
        </authorList>
    </citation>
    <scope>NUCLEOTIDE SEQUENCE [LARGE SCALE GENOMIC DNA]</scope>
</reference>
<dbReference type="PANTHER" id="PTHR12656:SF11">
    <property type="entry name" value="AT-RICH INTERACTIVE DOMAIN-CONTAINING PROTEIN 1B"/>
    <property type="match status" value="1"/>
</dbReference>
<dbReference type="GO" id="GO:0005654">
    <property type="term" value="C:nucleoplasm"/>
    <property type="evidence" value="ECO:0007669"/>
    <property type="project" value="TreeGrafter"/>
</dbReference>
<dbReference type="PANTHER" id="PTHR12656">
    <property type="entry name" value="BRG-1 ASSOCIATED FACTOR 250 BAF250"/>
    <property type="match status" value="1"/>
</dbReference>
<evidence type="ECO:0000256" key="1">
    <source>
        <dbReference type="SAM" id="MobiDB-lite"/>
    </source>
</evidence>
<dbReference type="GO" id="GO:0006357">
    <property type="term" value="P:regulation of transcription by RNA polymerase II"/>
    <property type="evidence" value="ECO:0007669"/>
    <property type="project" value="TreeGrafter"/>
</dbReference>
<proteinExistence type="predicted"/>
<dbReference type="GO" id="GO:0016514">
    <property type="term" value="C:SWI/SNF complex"/>
    <property type="evidence" value="ECO:0007669"/>
    <property type="project" value="InterPro"/>
</dbReference>
<sequence length="299" mass="33469">MRKMAGGDPYMPSQMSGGPMQDMYGRPPSALPMNQRPAYGPGYDRRPDHMISMDGGMGPPGSQNNMGPANSENNMYAPSRYPSQPRHDGFGQQYSMHYGMHSSGMYPQQQAYKRPMDGMYGPPAKRHESDMYGMQYQNQQPDMYNHYGGGYSGPEHRLMQGQFSYPYPRDRMGPSQSQHSMMGGVSTPNHVDGPNMWSSRTDLGYPYHNRPPSQMPPYGSMGREDMGEGRPGPEQWHRQSSYMSSSMTPLSARQPSSSYSGSSSMVNHLSRAPSPGAYQRSMDSRMSPAKPLYVRHEDV</sequence>
<dbReference type="InterPro" id="IPR021906">
    <property type="entry name" value="BAF250/Osa"/>
</dbReference>
<dbReference type="GO" id="GO:0006338">
    <property type="term" value="P:chromatin remodeling"/>
    <property type="evidence" value="ECO:0007669"/>
    <property type="project" value="InterPro"/>
</dbReference>
<dbReference type="GO" id="GO:0035060">
    <property type="term" value="C:brahma complex"/>
    <property type="evidence" value="ECO:0007669"/>
    <property type="project" value="InterPro"/>
</dbReference>
<feature type="compositionally biased region" description="Polar residues" evidence="1">
    <location>
        <begin position="61"/>
        <end position="76"/>
    </location>
</feature>
<feature type="region of interest" description="Disordered" evidence="1">
    <location>
        <begin position="1"/>
        <end position="80"/>
    </location>
</feature>